<proteinExistence type="predicted"/>
<accession>A0ABD2B7L6</accession>
<feature type="compositionally biased region" description="Basic residues" evidence="1">
    <location>
        <begin position="15"/>
        <end position="26"/>
    </location>
</feature>
<sequence length="167" mass="19153">MWTWFVVKMGNKRTTTNKRNTRRKKIRKDDDDDDADNDNNNNSCGTPGIFPRRTGCSKFNGAYVFQGDYYKSNKEREGLCQRNDSIRRNLGKARRQVRRLQASKGDKPLKGRETMLVSTLTVIPALFCLTPAPRPRFFSAVVEKRLERGGMRKTIAAVARASERGYD</sequence>
<gene>
    <name evidence="2" type="ORF">V1478_006359</name>
</gene>
<evidence type="ECO:0000256" key="1">
    <source>
        <dbReference type="SAM" id="MobiDB-lite"/>
    </source>
</evidence>
<feature type="region of interest" description="Disordered" evidence="1">
    <location>
        <begin position="15"/>
        <end position="49"/>
    </location>
</feature>
<dbReference type="EMBL" id="JAUDFV010000132">
    <property type="protein sequence ID" value="KAL2728727.1"/>
    <property type="molecule type" value="Genomic_DNA"/>
</dbReference>
<reference evidence="2 3" key="1">
    <citation type="journal article" date="2024" name="Ann. Entomol. Soc. Am.">
        <title>Genomic analyses of the southern and eastern yellowjacket wasps (Hymenoptera: Vespidae) reveal evolutionary signatures of social life.</title>
        <authorList>
            <person name="Catto M.A."/>
            <person name="Caine P.B."/>
            <person name="Orr S.E."/>
            <person name="Hunt B.G."/>
            <person name="Goodisman M.A.D."/>
        </authorList>
    </citation>
    <scope>NUCLEOTIDE SEQUENCE [LARGE SCALE GENOMIC DNA]</scope>
    <source>
        <strain evidence="2">233</strain>
        <tissue evidence="2">Head and thorax</tissue>
    </source>
</reference>
<protein>
    <submittedName>
        <fullName evidence="2">Uncharacterized protein</fullName>
    </submittedName>
</protein>
<keyword evidence="3" id="KW-1185">Reference proteome</keyword>
<name>A0ABD2B7L6_VESSQ</name>
<dbReference type="AlphaFoldDB" id="A0ABD2B7L6"/>
<organism evidence="2 3">
    <name type="scientific">Vespula squamosa</name>
    <name type="common">Southern yellow jacket</name>
    <name type="synonym">Wasp</name>
    <dbReference type="NCBI Taxonomy" id="30214"/>
    <lineage>
        <taxon>Eukaryota</taxon>
        <taxon>Metazoa</taxon>
        <taxon>Ecdysozoa</taxon>
        <taxon>Arthropoda</taxon>
        <taxon>Hexapoda</taxon>
        <taxon>Insecta</taxon>
        <taxon>Pterygota</taxon>
        <taxon>Neoptera</taxon>
        <taxon>Endopterygota</taxon>
        <taxon>Hymenoptera</taxon>
        <taxon>Apocrita</taxon>
        <taxon>Aculeata</taxon>
        <taxon>Vespoidea</taxon>
        <taxon>Vespidae</taxon>
        <taxon>Vespinae</taxon>
        <taxon>Vespula</taxon>
    </lineage>
</organism>
<dbReference type="Proteomes" id="UP001607302">
    <property type="component" value="Unassembled WGS sequence"/>
</dbReference>
<evidence type="ECO:0000313" key="3">
    <source>
        <dbReference type="Proteomes" id="UP001607302"/>
    </source>
</evidence>
<comment type="caution">
    <text evidence="2">The sequence shown here is derived from an EMBL/GenBank/DDBJ whole genome shotgun (WGS) entry which is preliminary data.</text>
</comment>
<evidence type="ECO:0000313" key="2">
    <source>
        <dbReference type="EMBL" id="KAL2728727.1"/>
    </source>
</evidence>